<evidence type="ECO:0000313" key="3">
    <source>
        <dbReference type="Proteomes" id="UP000193136"/>
    </source>
</evidence>
<dbReference type="AlphaFoldDB" id="A0A1X0XZB8"/>
<dbReference type="RefSeq" id="WP_085011139.1">
    <property type="nucleotide sequence ID" value="NZ_NAAD01000016.1"/>
</dbReference>
<sequence length="260" mass="29505">MVPSFLHVHVPFRQVEMYLPSLLERRLQPELGLQAIDLDLHEPGYFTNLGARFQAASLAVTVHAPFMDLNAGAVEPLVQQATLKRFLQTLDAADRLAARLVVFHPGYDSWRYGKQRRAWLQQALHFWPQLCVRAERLGIRLALENIYDEDSVLLREQVDGLDHPSFGHCFDIGHWALFGKPTLAAWLQSLDSKLFHLHLHDNFGRQDDHLPVGAGQIDFTPLWSHLTETGLRPSITLEAHSQTHLDHSLAAVLPFLDALN</sequence>
<evidence type="ECO:0000313" key="2">
    <source>
        <dbReference type="EMBL" id="ORJ58270.1"/>
    </source>
</evidence>
<dbReference type="OrthoDB" id="9801960at2"/>
<dbReference type="PANTHER" id="PTHR12110">
    <property type="entry name" value="HYDROXYPYRUVATE ISOMERASE"/>
    <property type="match status" value="1"/>
</dbReference>
<dbReference type="InterPro" id="IPR013022">
    <property type="entry name" value="Xyl_isomerase-like_TIM-brl"/>
</dbReference>
<organism evidence="2 3">
    <name type="scientific">Geothermobacter hydrogeniphilus</name>
    <dbReference type="NCBI Taxonomy" id="1969733"/>
    <lineage>
        <taxon>Bacteria</taxon>
        <taxon>Pseudomonadati</taxon>
        <taxon>Thermodesulfobacteriota</taxon>
        <taxon>Desulfuromonadia</taxon>
        <taxon>Desulfuromonadales</taxon>
        <taxon>Geothermobacteraceae</taxon>
        <taxon>Geothermobacter</taxon>
    </lineage>
</organism>
<protein>
    <recommendedName>
        <fullName evidence="1">Xylose isomerase-like TIM barrel domain-containing protein</fullName>
    </recommendedName>
</protein>
<proteinExistence type="predicted"/>
<dbReference type="Gene3D" id="3.20.20.150">
    <property type="entry name" value="Divalent-metal-dependent TIM barrel enzymes"/>
    <property type="match status" value="1"/>
</dbReference>
<comment type="caution">
    <text evidence="2">The sequence shown here is derived from an EMBL/GenBank/DDBJ whole genome shotgun (WGS) entry which is preliminary data.</text>
</comment>
<dbReference type="PANTHER" id="PTHR12110:SF21">
    <property type="entry name" value="XYLOSE ISOMERASE-LIKE TIM BARREL DOMAIN-CONTAINING PROTEIN"/>
    <property type="match status" value="1"/>
</dbReference>
<dbReference type="Pfam" id="PF01261">
    <property type="entry name" value="AP_endonuc_2"/>
    <property type="match status" value="1"/>
</dbReference>
<dbReference type="InterPro" id="IPR050312">
    <property type="entry name" value="IolE/XylAMocC-like"/>
</dbReference>
<evidence type="ECO:0000259" key="1">
    <source>
        <dbReference type="Pfam" id="PF01261"/>
    </source>
</evidence>
<gene>
    <name evidence="2" type="ORF">B5V00_12480</name>
</gene>
<feature type="domain" description="Xylose isomerase-like TIM barrel" evidence="1">
    <location>
        <begin position="43"/>
        <end position="246"/>
    </location>
</feature>
<name>A0A1X0XZB8_9BACT</name>
<reference evidence="2 3" key="1">
    <citation type="submission" date="2017-03" db="EMBL/GenBank/DDBJ databases">
        <title>Genome sequence of Geothermobacter sp. EPR-M, Deep-Sea Iron Reducer.</title>
        <authorList>
            <person name="Tully B."/>
            <person name="Savalia P."/>
            <person name="Abuyen K."/>
            <person name="Baughan C."/>
            <person name="Romero E."/>
            <person name="Ronkowski C."/>
            <person name="Torres B."/>
            <person name="Tremblay J."/>
            <person name="Trujillo A."/>
            <person name="Tyler M."/>
            <person name="Perez-Rodriguez I."/>
            <person name="Amend J."/>
        </authorList>
    </citation>
    <scope>NUCLEOTIDE SEQUENCE [LARGE SCALE GENOMIC DNA]</scope>
    <source>
        <strain evidence="2 3">EPR-M</strain>
    </source>
</reference>
<dbReference type="SUPFAM" id="SSF51658">
    <property type="entry name" value="Xylose isomerase-like"/>
    <property type="match status" value="1"/>
</dbReference>
<dbReference type="EMBL" id="NAAD01000016">
    <property type="protein sequence ID" value="ORJ58270.1"/>
    <property type="molecule type" value="Genomic_DNA"/>
</dbReference>
<dbReference type="STRING" id="1969733.B5V00_12480"/>
<dbReference type="InterPro" id="IPR036237">
    <property type="entry name" value="Xyl_isomerase-like_sf"/>
</dbReference>
<dbReference type="Proteomes" id="UP000193136">
    <property type="component" value="Unassembled WGS sequence"/>
</dbReference>
<accession>A0A1X0XZB8</accession>
<keyword evidence="3" id="KW-1185">Reference proteome</keyword>